<evidence type="ECO:0000259" key="3">
    <source>
        <dbReference type="PROSITE" id="PS50883"/>
    </source>
</evidence>
<keyword evidence="6" id="KW-1185">Reference proteome</keyword>
<evidence type="ECO:0000313" key="5">
    <source>
        <dbReference type="EMBL" id="MCD5315045.1"/>
    </source>
</evidence>
<dbReference type="InterPro" id="IPR000160">
    <property type="entry name" value="GGDEF_dom"/>
</dbReference>
<dbReference type="CDD" id="cd01948">
    <property type="entry name" value="EAL"/>
    <property type="match status" value="1"/>
</dbReference>
<organism evidence="5 6">
    <name type="scientific">Kineosporia babensis</name>
    <dbReference type="NCBI Taxonomy" id="499548"/>
    <lineage>
        <taxon>Bacteria</taxon>
        <taxon>Bacillati</taxon>
        <taxon>Actinomycetota</taxon>
        <taxon>Actinomycetes</taxon>
        <taxon>Kineosporiales</taxon>
        <taxon>Kineosporiaceae</taxon>
        <taxon>Kineosporia</taxon>
    </lineage>
</organism>
<feature type="transmembrane region" description="Helical" evidence="2">
    <location>
        <begin position="101"/>
        <end position="118"/>
    </location>
</feature>
<accession>A0A9X1NJ49</accession>
<keyword evidence="2" id="KW-0812">Transmembrane</keyword>
<feature type="domain" description="EAL" evidence="3">
    <location>
        <begin position="479"/>
        <end position="731"/>
    </location>
</feature>
<dbReference type="PROSITE" id="PS50883">
    <property type="entry name" value="EAL"/>
    <property type="match status" value="1"/>
</dbReference>
<dbReference type="RefSeq" id="WP_231447851.1">
    <property type="nucleotide sequence ID" value="NZ_JAJOMB010000019.1"/>
</dbReference>
<reference evidence="5" key="1">
    <citation type="submission" date="2021-11" db="EMBL/GenBank/DDBJ databases">
        <title>Streptomyces corallinus and Kineosporia corallina sp. nov., two new coral-derived marine actinobacteria.</title>
        <authorList>
            <person name="Buangrab K."/>
            <person name="Sutthacheep M."/>
            <person name="Yeemin T."/>
            <person name="Harunari E."/>
            <person name="Igarashi Y."/>
            <person name="Sripreechasak P."/>
            <person name="Kanchanasin P."/>
            <person name="Tanasupawat S."/>
            <person name="Phongsopitanun W."/>
        </authorList>
    </citation>
    <scope>NUCLEOTIDE SEQUENCE</scope>
    <source>
        <strain evidence="5">JCM 31032</strain>
    </source>
</reference>
<proteinExistence type="predicted"/>
<dbReference type="CDD" id="cd01949">
    <property type="entry name" value="GGDEF"/>
    <property type="match status" value="1"/>
</dbReference>
<dbReference type="InterPro" id="IPR050706">
    <property type="entry name" value="Cyclic-di-GMP_PDE-like"/>
</dbReference>
<dbReference type="SMART" id="SM00267">
    <property type="entry name" value="GGDEF"/>
    <property type="match status" value="1"/>
</dbReference>
<dbReference type="PANTHER" id="PTHR33121">
    <property type="entry name" value="CYCLIC DI-GMP PHOSPHODIESTERASE PDEF"/>
    <property type="match status" value="1"/>
</dbReference>
<dbReference type="Gene3D" id="3.30.70.270">
    <property type="match status" value="1"/>
</dbReference>
<feature type="transmembrane region" description="Helical" evidence="2">
    <location>
        <begin position="130"/>
        <end position="148"/>
    </location>
</feature>
<dbReference type="NCBIfam" id="TIGR00254">
    <property type="entry name" value="GGDEF"/>
    <property type="match status" value="1"/>
</dbReference>
<feature type="region of interest" description="Disordered" evidence="1">
    <location>
        <begin position="730"/>
        <end position="762"/>
    </location>
</feature>
<sequence>MRAVRWSGVAVVLSLIAYCVLVALAKADLFHQNWFVLVVMPQLVFAGSAVTCLLRAARVPGDRLAWAFISAGLACYSLGTVLWQLVYERRAEVPYPSPSDFLWLAIAPLSVIGMWLMLRSRLGNRLSALLDAVVAGLGVASVSALVVFPKITEGATHAETLAAVVTNFAYPVVDLALAAAAIGAMVALSAWRHPTWLLLVSGFVVFTVADTVYLFLLLDGSFVHGGWNDASYMMAAALIALAALRRSADEVTTPGNRNLEFLSPLLFGLLPIGVLITTSVHAAPLAVGLAVAALAALATRTALAMREVVALSDQRRLARTDSLTGLPNRRALYDLLSGISTGSVMIIDLDRFKEINDALGHQVGDELLRQVSARYVANVPPPGVVARLGGDEFAVLLPETPRDVAARAAAGLLEALERPFIVTDTLLHVGGSIGITALRPGAAVGRALAEADMAMYRAKKARTGFEVYDDAQDRDAWDRLAMVEALRLALDRGQLSLAFQPIVDARTRRPRSVEALVRWIDPERGFVPPDVFLPLAEHAGLMPLVTRNVLDLAFDEARELRQLGHEIAVSVNLSASDLIDGRLEHEIAQRLIVRDLPASAVKIEITESLLVHGGRATEFFLAVRELGMELLVDDFGTGYSSLAYLHDLPVSTLKIDRAFTNRLTTDPRTAIIVASTIDMAHRLGLNVVAEGVETEDELARLQTENCDLIQGYLISRPLPAADLHTWLSTAAEEQRPPETSAQPGRAQIPRQRSSAERHSPAS</sequence>
<protein>
    <submittedName>
        <fullName evidence="5">Bifunctional diguanylate cyclase/phosphodiesterase</fullName>
    </submittedName>
</protein>
<dbReference type="InterPro" id="IPR043128">
    <property type="entry name" value="Rev_trsase/Diguanyl_cyclase"/>
</dbReference>
<dbReference type="SUPFAM" id="SSF55073">
    <property type="entry name" value="Nucleotide cyclase"/>
    <property type="match status" value="1"/>
</dbReference>
<feature type="transmembrane region" description="Helical" evidence="2">
    <location>
        <begin position="168"/>
        <end position="188"/>
    </location>
</feature>
<evidence type="ECO:0000256" key="2">
    <source>
        <dbReference type="SAM" id="Phobius"/>
    </source>
</evidence>
<keyword evidence="2" id="KW-0472">Membrane</keyword>
<dbReference type="PROSITE" id="PS50887">
    <property type="entry name" value="GGDEF"/>
    <property type="match status" value="1"/>
</dbReference>
<dbReference type="Pfam" id="PF00563">
    <property type="entry name" value="EAL"/>
    <property type="match status" value="1"/>
</dbReference>
<name>A0A9X1NJ49_9ACTN</name>
<feature type="transmembrane region" description="Helical" evidence="2">
    <location>
        <begin position="64"/>
        <end position="86"/>
    </location>
</feature>
<dbReference type="Gene3D" id="3.20.20.450">
    <property type="entry name" value="EAL domain"/>
    <property type="match status" value="1"/>
</dbReference>
<feature type="transmembrane region" description="Helical" evidence="2">
    <location>
        <begin position="259"/>
        <end position="276"/>
    </location>
</feature>
<feature type="transmembrane region" description="Helical" evidence="2">
    <location>
        <begin position="195"/>
        <end position="218"/>
    </location>
</feature>
<evidence type="ECO:0000259" key="4">
    <source>
        <dbReference type="PROSITE" id="PS50887"/>
    </source>
</evidence>
<dbReference type="GO" id="GO:0071111">
    <property type="term" value="F:cyclic-guanylate-specific phosphodiesterase activity"/>
    <property type="evidence" value="ECO:0007669"/>
    <property type="project" value="InterPro"/>
</dbReference>
<dbReference type="SUPFAM" id="SSF141868">
    <property type="entry name" value="EAL domain-like"/>
    <property type="match status" value="1"/>
</dbReference>
<dbReference type="Proteomes" id="UP001138997">
    <property type="component" value="Unassembled WGS sequence"/>
</dbReference>
<feature type="transmembrane region" description="Helical" evidence="2">
    <location>
        <begin position="230"/>
        <end position="247"/>
    </location>
</feature>
<feature type="domain" description="GGDEF" evidence="4">
    <location>
        <begin position="340"/>
        <end position="470"/>
    </location>
</feature>
<feature type="transmembrane region" description="Helical" evidence="2">
    <location>
        <begin position="35"/>
        <end position="57"/>
    </location>
</feature>
<dbReference type="EMBL" id="JAJOMB010000019">
    <property type="protein sequence ID" value="MCD5315045.1"/>
    <property type="molecule type" value="Genomic_DNA"/>
</dbReference>
<dbReference type="Pfam" id="PF00990">
    <property type="entry name" value="GGDEF"/>
    <property type="match status" value="1"/>
</dbReference>
<dbReference type="SMART" id="SM00052">
    <property type="entry name" value="EAL"/>
    <property type="match status" value="1"/>
</dbReference>
<dbReference type="PANTHER" id="PTHR33121:SF70">
    <property type="entry name" value="SIGNALING PROTEIN YKOW"/>
    <property type="match status" value="1"/>
</dbReference>
<gene>
    <name evidence="5" type="ORF">LR394_29485</name>
</gene>
<feature type="compositionally biased region" description="Basic and acidic residues" evidence="1">
    <location>
        <begin position="753"/>
        <end position="762"/>
    </location>
</feature>
<dbReference type="InterPro" id="IPR029787">
    <property type="entry name" value="Nucleotide_cyclase"/>
</dbReference>
<dbReference type="AlphaFoldDB" id="A0A9X1NJ49"/>
<keyword evidence="2" id="KW-1133">Transmembrane helix</keyword>
<evidence type="ECO:0000313" key="6">
    <source>
        <dbReference type="Proteomes" id="UP001138997"/>
    </source>
</evidence>
<dbReference type="InterPro" id="IPR001633">
    <property type="entry name" value="EAL_dom"/>
</dbReference>
<comment type="caution">
    <text evidence="5">The sequence shown here is derived from an EMBL/GenBank/DDBJ whole genome shotgun (WGS) entry which is preliminary data.</text>
</comment>
<dbReference type="InterPro" id="IPR035919">
    <property type="entry name" value="EAL_sf"/>
</dbReference>
<evidence type="ECO:0000256" key="1">
    <source>
        <dbReference type="SAM" id="MobiDB-lite"/>
    </source>
</evidence>